<evidence type="ECO:0000256" key="1">
    <source>
        <dbReference type="SAM" id="MobiDB-lite"/>
    </source>
</evidence>
<keyword evidence="4" id="KW-1185">Reference proteome</keyword>
<dbReference type="PANTHER" id="PTHR31781:SF1">
    <property type="entry name" value="PROTEIN UNC-80 HOMOLOG"/>
    <property type="match status" value="1"/>
</dbReference>
<dbReference type="InterPro" id="IPR045852">
    <property type="entry name" value="UNC80_central"/>
</dbReference>
<name>A0A310SU11_9HYME</name>
<reference evidence="3 4" key="1">
    <citation type="submission" date="2015-07" db="EMBL/GenBank/DDBJ databases">
        <title>The genome of Eufriesea mexicana.</title>
        <authorList>
            <person name="Pan H."/>
            <person name="Kapheim K."/>
        </authorList>
    </citation>
    <scope>NUCLEOTIDE SEQUENCE [LARGE SCALE GENOMIC DNA]</scope>
    <source>
        <strain evidence="3">0111107269</strain>
        <tissue evidence="3">Whole body</tissue>
    </source>
</reference>
<feature type="region of interest" description="Disordered" evidence="1">
    <location>
        <begin position="1067"/>
        <end position="1100"/>
    </location>
</feature>
<feature type="non-terminal residue" evidence="3">
    <location>
        <position position="1"/>
    </location>
</feature>
<feature type="region of interest" description="Disordered" evidence="1">
    <location>
        <begin position="101"/>
        <end position="135"/>
    </location>
</feature>
<dbReference type="GO" id="GO:0030424">
    <property type="term" value="C:axon"/>
    <property type="evidence" value="ECO:0007669"/>
    <property type="project" value="TreeGrafter"/>
</dbReference>
<dbReference type="GO" id="GO:0005261">
    <property type="term" value="F:monoatomic cation channel activity"/>
    <property type="evidence" value="ECO:0007669"/>
    <property type="project" value="TreeGrafter"/>
</dbReference>
<accession>A0A310SU11</accession>
<feature type="non-terminal residue" evidence="3">
    <location>
        <position position="1100"/>
    </location>
</feature>
<feature type="region of interest" description="Disordered" evidence="1">
    <location>
        <begin position="945"/>
        <end position="997"/>
    </location>
</feature>
<feature type="compositionally biased region" description="Basic residues" evidence="1">
    <location>
        <begin position="915"/>
        <end position="924"/>
    </location>
</feature>
<organism evidence="3 4">
    <name type="scientific">Eufriesea mexicana</name>
    <dbReference type="NCBI Taxonomy" id="516756"/>
    <lineage>
        <taxon>Eukaryota</taxon>
        <taxon>Metazoa</taxon>
        <taxon>Ecdysozoa</taxon>
        <taxon>Arthropoda</taxon>
        <taxon>Hexapoda</taxon>
        <taxon>Insecta</taxon>
        <taxon>Pterygota</taxon>
        <taxon>Neoptera</taxon>
        <taxon>Endopterygota</taxon>
        <taxon>Hymenoptera</taxon>
        <taxon>Apocrita</taxon>
        <taxon>Aculeata</taxon>
        <taxon>Apoidea</taxon>
        <taxon>Anthophila</taxon>
        <taxon>Apidae</taxon>
        <taxon>Eufriesea</taxon>
    </lineage>
</organism>
<dbReference type="OrthoDB" id="7602232at2759"/>
<dbReference type="GO" id="GO:0055080">
    <property type="term" value="P:monoatomic cation homeostasis"/>
    <property type="evidence" value="ECO:0007669"/>
    <property type="project" value="TreeGrafter"/>
</dbReference>
<feature type="region of interest" description="Disordered" evidence="1">
    <location>
        <begin position="507"/>
        <end position="527"/>
    </location>
</feature>
<dbReference type="EMBL" id="KQ760176">
    <property type="protein sequence ID" value="OAD61649.1"/>
    <property type="molecule type" value="Genomic_DNA"/>
</dbReference>
<feature type="compositionally biased region" description="Basic and acidic residues" evidence="1">
    <location>
        <begin position="106"/>
        <end position="135"/>
    </location>
</feature>
<gene>
    <name evidence="3" type="ORF">WN48_10891</name>
</gene>
<dbReference type="GO" id="GO:0034703">
    <property type="term" value="C:cation channel complex"/>
    <property type="evidence" value="ECO:0007669"/>
    <property type="project" value="TreeGrafter"/>
</dbReference>
<feature type="compositionally biased region" description="Basic and acidic residues" evidence="1">
    <location>
        <begin position="507"/>
        <end position="516"/>
    </location>
</feature>
<evidence type="ECO:0000313" key="4">
    <source>
        <dbReference type="Proteomes" id="UP000250275"/>
    </source>
</evidence>
<dbReference type="Proteomes" id="UP000250275">
    <property type="component" value="Unassembled WGS sequence"/>
</dbReference>
<dbReference type="Pfam" id="PF19424">
    <property type="entry name" value="UNC80"/>
    <property type="match status" value="1"/>
</dbReference>
<proteinExistence type="predicted"/>
<dbReference type="PANTHER" id="PTHR31781">
    <property type="entry name" value="UNC80"/>
    <property type="match status" value="1"/>
</dbReference>
<feature type="domain" description="Protein UNC80 central region" evidence="2">
    <location>
        <begin position="603"/>
        <end position="1091"/>
    </location>
</feature>
<evidence type="ECO:0000259" key="2">
    <source>
        <dbReference type="Pfam" id="PF19424"/>
    </source>
</evidence>
<feature type="compositionally biased region" description="Polar residues" evidence="1">
    <location>
        <begin position="868"/>
        <end position="877"/>
    </location>
</feature>
<protein>
    <submittedName>
        <fullName evidence="3">Protein unc-80 like protein</fullName>
    </submittedName>
</protein>
<evidence type="ECO:0000313" key="3">
    <source>
        <dbReference type="EMBL" id="OAD61649.1"/>
    </source>
</evidence>
<dbReference type="AlphaFoldDB" id="A0A310SU11"/>
<feature type="region of interest" description="Disordered" evidence="1">
    <location>
        <begin position="861"/>
        <end position="927"/>
    </location>
</feature>
<sequence>HGSRLDSERKPSLTRSQTDSNITYASDEIPEAPGSCCYITKDGDIDLQVVLKAVHSVALRDTNCCTLRVCENILNMVELLIEMGVMKQCLRDEVTGSIAESATVMERTETERDRERGKKKESAENEQEFRQDTSEKSKFSSHNLLMNCVIRVLKHLGCPHNCSDGIRLPHVDFCRSQGQTILSKLHRASSKQFSRFLRSMVREQPITEILEFFHAFVGFCVDPSSLLSPLNQKRGSSKSPEISSQGYATNFGANFMGTTVAGGGTGSSPAPGATGTATANATGTMAGTYGFSSHSARGIEGHILNYVFKTLVTRFVKSLKELKSQENISLYCDLRQFMFYVKEVHGGAFRRVALSGILDSADRPNKRCNSNVQTTRVIRHIHQSDLEEHADIGGDTCYTVDDRGTRKFLFKKRSTSSTCADCYFRLFVLIIHLTFIQSLLETELSEENAKISQSPLGNLRKKHHILTPRQSERNLGIESLSSGKIRKSTRFQIGGIVNWFRREYGRTDSTDSHESSESPTDGSFVRQSSFHYGHHRSASRSGRGVGLTLQKAKRRMEDQLNKIGFGKSKKKESLEEVQGSYLSRRNSLEFGEASRESEFVVLKERRLVPRNAVYDGMLRFSFLLETCQPGSVPDHYLMAAILDLPYAPVVARASLLLECAHFVHQCNKGQWPTWIKMNFPLFRPSVPISNRNTSTLPSRTHLLQRTAGKLFYQWAESIGARLEELLLEDKQNVDQVISMVSDEGKQRDLIIEDEEEDFLDEASINGYGSQCPFALRLAACILLLEVTAFLREAYQTLLKSNKQLTKERPQPWERMYTREANRRWSMALSSMGHSQTSAQSLQSIVGDREVAPERKISFVLYEPDNESEGSSKSTVTIQGEEYPNAEKEKSKRVQPPQSRPFLLRRGTAENATGSFKKRSLKFRRGTKEGKDTECEAYTVKRADSIQSKRKVSSLSDRSDTSEPGFGGEISGEESPGILIDDQPPESPSDSNETDETNKNFPWMKVLVQLANSFNFYCSHQNFCHPYCHRRQMRACSRLIKSIRKIYGEEFGILNGTGIFDFDTDKKEAGKKEKRSRKVSEQTSTQVSPVRRKDSVGKKYK</sequence>
<feature type="compositionally biased region" description="Basic and acidic residues" evidence="1">
    <location>
        <begin position="1090"/>
        <end position="1100"/>
    </location>
</feature>